<dbReference type="Pfam" id="PF00155">
    <property type="entry name" value="Aminotran_1_2"/>
    <property type="match status" value="1"/>
</dbReference>
<dbReference type="GO" id="GO:0031177">
    <property type="term" value="F:phosphopantetheine binding"/>
    <property type="evidence" value="ECO:0007669"/>
    <property type="project" value="InterPro"/>
</dbReference>
<protein>
    <submittedName>
        <fullName evidence="7">SxtA</fullName>
    </submittedName>
</protein>
<reference evidence="7" key="1">
    <citation type="submission" date="2008-04" db="EMBL/GenBank/DDBJ databases">
        <title>Biosynthesis of the Lyngbya wollei paralytic shellfish toxins - natural biocombinatorics.</title>
        <authorList>
            <person name="Neilan B.A."/>
            <person name="Mihali T.K."/>
        </authorList>
    </citation>
    <scope>NUCLEOTIDE SEQUENCE</scope>
</reference>
<evidence type="ECO:0000313" key="7">
    <source>
        <dbReference type="EMBL" id="ACG63826.1"/>
    </source>
</evidence>
<feature type="domain" description="Carrier" evidence="5">
    <location>
        <begin position="737"/>
        <end position="815"/>
    </location>
</feature>
<dbReference type="Gene3D" id="1.10.10.10">
    <property type="entry name" value="Winged helix-like DNA-binding domain superfamily/Winged helix DNA-binding domain"/>
    <property type="match status" value="1"/>
</dbReference>
<dbReference type="EMBL" id="EU603711">
    <property type="protein sequence ID" value="ACG63826.1"/>
    <property type="molecule type" value="Genomic_DNA"/>
</dbReference>
<name>C3RVN6_9CYAN</name>
<dbReference type="Pfam" id="PF23589">
    <property type="entry name" value="WHD_AprA"/>
    <property type="match status" value="1"/>
</dbReference>
<dbReference type="SUPFAM" id="SSF55729">
    <property type="entry name" value="Acyl-CoA N-acyltransferases (Nat)"/>
    <property type="match status" value="1"/>
</dbReference>
<dbReference type="InterPro" id="IPR015424">
    <property type="entry name" value="PyrdxlP-dep_Trfase"/>
</dbReference>
<dbReference type="SMR" id="C3RVN6"/>
<comment type="cofactor">
    <cofactor evidence="1">
        <name>pyridoxal 5'-phosphate</name>
        <dbReference type="ChEBI" id="CHEBI:597326"/>
    </cofactor>
</comment>
<feature type="domain" description="N-acetyltransferase" evidence="6">
    <location>
        <begin position="510"/>
        <end position="700"/>
    </location>
</feature>
<dbReference type="AlphaFoldDB" id="C3RVN6"/>
<dbReference type="Gene3D" id="1.10.1200.10">
    <property type="entry name" value="ACP-like"/>
    <property type="match status" value="1"/>
</dbReference>
<dbReference type="InterPro" id="IPR050087">
    <property type="entry name" value="AON_synthase_class-II"/>
</dbReference>
<evidence type="ECO:0000256" key="4">
    <source>
        <dbReference type="ARBA" id="ARBA00022679"/>
    </source>
</evidence>
<dbReference type="InterPro" id="IPR004839">
    <property type="entry name" value="Aminotransferase_I/II_large"/>
</dbReference>
<dbReference type="InterPro" id="IPR020806">
    <property type="entry name" value="PKS_PP-bd"/>
</dbReference>
<dbReference type="Pfam" id="PF23526">
    <property type="entry name" value="AprA_N"/>
    <property type="match status" value="1"/>
</dbReference>
<evidence type="ECO:0000256" key="1">
    <source>
        <dbReference type="ARBA" id="ARBA00001933"/>
    </source>
</evidence>
<dbReference type="Pfam" id="PF00550">
    <property type="entry name" value="PP-binding"/>
    <property type="match status" value="1"/>
</dbReference>
<gene>
    <name evidence="7" type="primary">sxtA</name>
</gene>
<sequence>MLQKINRYTHGLVAVPVILACRKKGLFELLTHESPLSQEQMVKHLGANSGHFQVALRMLESLHWLSRNEYLKYYLTSEAAIHNQIPEDVLQLYHLPIESYLQGKQGKLLEKWIERSCQLWNLDNPLIADFLDGLLLIPLLLTLHKHNLLAESEEKPFLSSLSGTVQEELGKLFIHLGWADIKAGRLTLTELGRFMGERALNTAVVASYTPMLSRIYDVLFGDCISVFQRNASGHESHIDRTLNVMGSGFQHQKYFADLEESILSVFNQLPLEEQPKYITDMGCGDGTLLKRVWETIRFKSARGKAIEQYPLRLIGVDYNEASLTATTRTLAGLPHLVLQGDIGKPEQMVRSLKAHGIHDPENILQIRSFLDHDRPFIPPKKRNEVEERTHLHYQAVCVDGQGELIPPHVMVQSLVEHLERWSQVVTKHGLMILEVHCLAPRVVYQFLDKTENLHFDAFQGFSQQYLVESDVFLMSAAEVGLFPKLELSKRYPKTFPLTRITLNYFEKRPYRIRHAYLSDLPALVNLEVKCWPEHLQASANEIRRRIELNPQGNLVLIIEDQIIGAIYSQTITSLEVLENVKYEQVPSLHTPKGSVIQLLALNILPEFQAQGLGNELRDFMLYYCTLKGGIESVVGVTRCRNYVNYSQMPMTEYLKVHNEQRQLVDPIVRFHVSGGAKIRGIIANYRPEDAENFGMGILIEYNLRDSALHPLGDRQPLYTNSAISSSVQTLPATSATKENETVAALVKECFLKVLGSQRQAAYAPKQKLLDMGLDSLDLLELQTLLEERLGVSLSRTFFLQNNTPTAIITYFQTYFQNQVVQEKKSDLASPVDSANEINTLENVVNQQKIPQVTRVVTEQQDRKVLIDGHWVIDFASCNYLGLDLHPKVKEAIPPALEKWGVHPSWTRLVASPAIYEELEEELAKLLGVPDVLLFPSLTLLQMGVLPLLTGNNGVIFGDISAHRCIYEACCLAQHKGAQFIQYRHNDLNDLAAKLAKYPLEQVKIIAIDGVYSMSADLPDLPAYVRLAKQYNALIYIDDAHGFGILGENPSSDMPYGYKGNGIVNYFDLRFAEDNIIYVAGLSKAYSSYAAFVTCGNSQIKTQFRNAWTAIFSGPSPVASLASALAGLQVNRQEGEQLRKQVYYLTHKLVTQARAIGFEVDNYSYVPIVSVLVGDAQHIVDVCQLLWEYGILITPAIFPIVPLNKTALRFSITAANTEEEIDQAIKALEAVWDLLQKRKALLCK</sequence>
<dbReference type="Pfam" id="PF23525">
    <property type="entry name" value="Methyltransf_36"/>
    <property type="match status" value="1"/>
</dbReference>
<dbReference type="PANTHER" id="PTHR13693">
    <property type="entry name" value="CLASS II AMINOTRANSFERASE/8-AMINO-7-OXONONANOATE SYNTHASE"/>
    <property type="match status" value="1"/>
</dbReference>
<dbReference type="PROSITE" id="PS50075">
    <property type="entry name" value="CARRIER"/>
    <property type="match status" value="1"/>
</dbReference>
<evidence type="ECO:0000259" key="6">
    <source>
        <dbReference type="PROSITE" id="PS51186"/>
    </source>
</evidence>
<dbReference type="InterPro" id="IPR056395">
    <property type="entry name" value="WH_AprA"/>
</dbReference>
<dbReference type="InterPro" id="IPR015422">
    <property type="entry name" value="PyrdxlP-dep_Trfase_small"/>
</dbReference>
<dbReference type="InterPro" id="IPR056394">
    <property type="entry name" value="AprA-like_N"/>
</dbReference>
<dbReference type="InterPro" id="IPR056393">
    <property type="entry name" value="AprA-like_MT2"/>
</dbReference>
<dbReference type="InterPro" id="IPR000182">
    <property type="entry name" value="GNAT_dom"/>
</dbReference>
<organism evidence="7">
    <name type="scientific">Microseira wollei</name>
    <dbReference type="NCBI Taxonomy" id="467598"/>
    <lineage>
        <taxon>Bacteria</taxon>
        <taxon>Bacillati</taxon>
        <taxon>Cyanobacteriota</taxon>
        <taxon>Cyanophyceae</taxon>
        <taxon>Oscillatoriophycideae</taxon>
        <taxon>Aerosakkonematales</taxon>
        <taxon>Aerosakkonemataceae</taxon>
        <taxon>Microseira</taxon>
    </lineage>
</organism>
<evidence type="ECO:0000256" key="3">
    <source>
        <dbReference type="ARBA" id="ARBA00022553"/>
    </source>
</evidence>
<dbReference type="Gene3D" id="3.90.1150.10">
    <property type="entry name" value="Aspartate Aminotransferase, domain 1"/>
    <property type="match status" value="1"/>
</dbReference>
<dbReference type="GO" id="GO:0016747">
    <property type="term" value="F:acyltransferase activity, transferring groups other than amino-acyl groups"/>
    <property type="evidence" value="ECO:0007669"/>
    <property type="project" value="InterPro"/>
</dbReference>
<accession>C3RVN6</accession>
<dbReference type="InterPro" id="IPR036736">
    <property type="entry name" value="ACP-like_sf"/>
</dbReference>
<dbReference type="InterPro" id="IPR036388">
    <property type="entry name" value="WH-like_DNA-bd_sf"/>
</dbReference>
<evidence type="ECO:0000256" key="2">
    <source>
        <dbReference type="ARBA" id="ARBA00022450"/>
    </source>
</evidence>
<dbReference type="InterPro" id="IPR015421">
    <property type="entry name" value="PyrdxlP-dep_Trfase_major"/>
</dbReference>
<keyword evidence="3" id="KW-0597">Phosphoprotein</keyword>
<dbReference type="SUPFAM" id="SSF47336">
    <property type="entry name" value="ACP-like"/>
    <property type="match status" value="1"/>
</dbReference>
<dbReference type="InterPro" id="IPR009081">
    <property type="entry name" value="PP-bd_ACP"/>
</dbReference>
<evidence type="ECO:0000259" key="5">
    <source>
        <dbReference type="PROSITE" id="PS50075"/>
    </source>
</evidence>
<dbReference type="Gene3D" id="3.40.630.30">
    <property type="match status" value="1"/>
</dbReference>
<dbReference type="PROSITE" id="PS51257">
    <property type="entry name" value="PROKAR_LIPOPROTEIN"/>
    <property type="match status" value="1"/>
</dbReference>
<dbReference type="PROSITE" id="PS51186">
    <property type="entry name" value="GNAT"/>
    <property type="match status" value="1"/>
</dbReference>
<dbReference type="GO" id="GO:0030170">
    <property type="term" value="F:pyridoxal phosphate binding"/>
    <property type="evidence" value="ECO:0007669"/>
    <property type="project" value="InterPro"/>
</dbReference>
<dbReference type="SMART" id="SM00823">
    <property type="entry name" value="PKS_PP"/>
    <property type="match status" value="1"/>
</dbReference>
<dbReference type="InterPro" id="IPR016181">
    <property type="entry name" value="Acyl_CoA_acyltransferase"/>
</dbReference>
<keyword evidence="4" id="KW-0808">Transferase</keyword>
<keyword evidence="2" id="KW-0596">Phosphopantetheine</keyword>
<dbReference type="Gene3D" id="3.40.640.10">
    <property type="entry name" value="Type I PLP-dependent aspartate aminotransferase-like (Major domain)"/>
    <property type="match status" value="1"/>
</dbReference>
<dbReference type="SUPFAM" id="SSF53383">
    <property type="entry name" value="PLP-dependent transferases"/>
    <property type="match status" value="1"/>
</dbReference>
<proteinExistence type="predicted"/>